<dbReference type="PANTHER" id="PTHR13008:SF7">
    <property type="entry name" value="MAP KINASE-ACTIVATING DEATH DOMAIN PROTEIN"/>
    <property type="match status" value="1"/>
</dbReference>
<dbReference type="InterPro" id="IPR001194">
    <property type="entry name" value="cDENN_dom"/>
</dbReference>
<accession>A0A4W3GL02</accession>
<organism evidence="3 4">
    <name type="scientific">Callorhinchus milii</name>
    <name type="common">Ghost shark</name>
    <dbReference type="NCBI Taxonomy" id="7868"/>
    <lineage>
        <taxon>Eukaryota</taxon>
        <taxon>Metazoa</taxon>
        <taxon>Chordata</taxon>
        <taxon>Craniata</taxon>
        <taxon>Vertebrata</taxon>
        <taxon>Chondrichthyes</taxon>
        <taxon>Holocephali</taxon>
        <taxon>Chimaeriformes</taxon>
        <taxon>Callorhinchidae</taxon>
        <taxon>Callorhinchus</taxon>
    </lineage>
</organism>
<sequence>MTRSAFPTSATSPDSATTLWNSIPSPSTSPPPSPPSRPISTPSSSTVPSISLLPPLTALPPPPPQPSAQVRNSVCAAPWCVVELPSRWGCVCVSVYAGSWLCVCVSGARAVCVCTRGSAVCVYLGLWLCVCVCVCVRESLAVCVYAGLWLCVCMRGSGCVCVRGLWLCVCTPGSGCVCARGSSCVCVRGALAVCVCVCVRGALAVCVCVRRALAVCVCTRGLAVCDGLCLCRDTLWRLFTGSLSVDDKSSLLLHDVREIEAWVYRLLHSPVPVPGHKRVDVETLPPELQPPLTFALPDTSRFSMVDFPLHLPLELLGVEPCLQVLSCILLEHKVRGQ</sequence>
<dbReference type="GO" id="GO:0005829">
    <property type="term" value="C:cytosol"/>
    <property type="evidence" value="ECO:0007669"/>
    <property type="project" value="TreeGrafter"/>
</dbReference>
<evidence type="ECO:0000259" key="2">
    <source>
        <dbReference type="Pfam" id="PF02141"/>
    </source>
</evidence>
<dbReference type="Ensembl" id="ENSCMIT00000004619.1">
    <property type="protein sequence ID" value="ENSCMIP00000004453.1"/>
    <property type="gene ID" value="ENSCMIG00000002658.1"/>
</dbReference>
<name>A0A4W3GL02_CALMI</name>
<reference evidence="4" key="3">
    <citation type="journal article" date="2014" name="Nature">
        <title>Elephant shark genome provides unique insights into gnathostome evolution.</title>
        <authorList>
            <consortium name="International Elephant Shark Genome Sequencing Consortium"/>
            <person name="Venkatesh B."/>
            <person name="Lee A.P."/>
            <person name="Ravi V."/>
            <person name="Maurya A.K."/>
            <person name="Lian M.M."/>
            <person name="Swann J.B."/>
            <person name="Ohta Y."/>
            <person name="Flajnik M.F."/>
            <person name="Sutoh Y."/>
            <person name="Kasahara M."/>
            <person name="Hoon S."/>
            <person name="Gangu V."/>
            <person name="Roy S.W."/>
            <person name="Irimia M."/>
            <person name="Korzh V."/>
            <person name="Kondrychyn I."/>
            <person name="Lim Z.W."/>
            <person name="Tay B.H."/>
            <person name="Tohari S."/>
            <person name="Kong K.W."/>
            <person name="Ho S."/>
            <person name="Lorente-Galdos B."/>
            <person name="Quilez J."/>
            <person name="Marques-Bonet T."/>
            <person name="Raney B.J."/>
            <person name="Ingham P.W."/>
            <person name="Tay A."/>
            <person name="Hillier L.W."/>
            <person name="Minx P."/>
            <person name="Boehm T."/>
            <person name="Wilson R.K."/>
            <person name="Brenner S."/>
            <person name="Warren W.C."/>
        </authorList>
    </citation>
    <scope>NUCLEOTIDE SEQUENCE [LARGE SCALE GENOMIC DNA]</scope>
</reference>
<dbReference type="GeneTree" id="ENSGT00940000156718"/>
<dbReference type="GO" id="GO:0005085">
    <property type="term" value="F:guanyl-nucleotide exchange factor activity"/>
    <property type="evidence" value="ECO:0007669"/>
    <property type="project" value="TreeGrafter"/>
</dbReference>
<feature type="compositionally biased region" description="Low complexity" evidence="1">
    <location>
        <begin position="1"/>
        <end position="26"/>
    </location>
</feature>
<reference evidence="3" key="5">
    <citation type="submission" date="2025-09" db="UniProtKB">
        <authorList>
            <consortium name="Ensembl"/>
        </authorList>
    </citation>
    <scope>IDENTIFICATION</scope>
</reference>
<dbReference type="STRING" id="7868.ENSCMIP00000004453"/>
<dbReference type="OMA" id="AVCVCTR"/>
<dbReference type="Pfam" id="PF02141">
    <property type="entry name" value="DENN"/>
    <property type="match status" value="1"/>
</dbReference>
<dbReference type="AlphaFoldDB" id="A0A4W3GL02"/>
<dbReference type="Proteomes" id="UP000314986">
    <property type="component" value="Unassembled WGS sequence"/>
</dbReference>
<feature type="region of interest" description="Disordered" evidence="1">
    <location>
        <begin position="1"/>
        <end position="48"/>
    </location>
</feature>
<proteinExistence type="predicted"/>
<feature type="compositionally biased region" description="Pro residues" evidence="1">
    <location>
        <begin position="27"/>
        <end position="37"/>
    </location>
</feature>
<evidence type="ECO:0000313" key="4">
    <source>
        <dbReference type="Proteomes" id="UP000314986"/>
    </source>
</evidence>
<reference evidence="4" key="1">
    <citation type="journal article" date="2006" name="Science">
        <title>Ancient noncoding elements conserved in the human genome.</title>
        <authorList>
            <person name="Venkatesh B."/>
            <person name="Kirkness E.F."/>
            <person name="Loh Y.H."/>
            <person name="Halpern A.L."/>
            <person name="Lee A.P."/>
            <person name="Johnson J."/>
            <person name="Dandona N."/>
            <person name="Viswanathan L.D."/>
            <person name="Tay A."/>
            <person name="Venter J.C."/>
            <person name="Strausberg R.L."/>
            <person name="Brenner S."/>
        </authorList>
    </citation>
    <scope>NUCLEOTIDE SEQUENCE [LARGE SCALE GENOMIC DNA]</scope>
</reference>
<protein>
    <recommendedName>
        <fullName evidence="2">cDENN domain-containing protein</fullName>
    </recommendedName>
</protein>
<reference evidence="3" key="4">
    <citation type="submission" date="2025-08" db="UniProtKB">
        <authorList>
            <consortium name="Ensembl"/>
        </authorList>
    </citation>
    <scope>IDENTIFICATION</scope>
</reference>
<evidence type="ECO:0000313" key="3">
    <source>
        <dbReference type="Ensembl" id="ENSCMIP00000004453.1"/>
    </source>
</evidence>
<dbReference type="InParanoid" id="A0A4W3GL02"/>
<feature type="domain" description="cDENN" evidence="2">
    <location>
        <begin position="256"/>
        <end position="334"/>
    </location>
</feature>
<feature type="compositionally biased region" description="Low complexity" evidence="1">
    <location>
        <begin position="38"/>
        <end position="48"/>
    </location>
</feature>
<dbReference type="GO" id="GO:0042981">
    <property type="term" value="P:regulation of apoptotic process"/>
    <property type="evidence" value="ECO:0007669"/>
    <property type="project" value="TreeGrafter"/>
</dbReference>
<dbReference type="InterPro" id="IPR039980">
    <property type="entry name" value="MADD"/>
</dbReference>
<evidence type="ECO:0000256" key="1">
    <source>
        <dbReference type="SAM" id="MobiDB-lite"/>
    </source>
</evidence>
<dbReference type="PANTHER" id="PTHR13008">
    <property type="entry name" value="MAP-KINASE ACTIVATING DEATH DOMAIN PROTEIN MADD /DENN/AEX-3 C.ELEGANS"/>
    <property type="match status" value="1"/>
</dbReference>
<keyword evidence="4" id="KW-1185">Reference proteome</keyword>
<reference evidence="4" key="2">
    <citation type="journal article" date="2007" name="PLoS Biol.">
        <title>Survey sequencing and comparative analysis of the elephant shark (Callorhinchus milii) genome.</title>
        <authorList>
            <person name="Venkatesh B."/>
            <person name="Kirkness E.F."/>
            <person name="Loh Y.H."/>
            <person name="Halpern A.L."/>
            <person name="Lee A.P."/>
            <person name="Johnson J."/>
            <person name="Dandona N."/>
            <person name="Viswanathan L.D."/>
            <person name="Tay A."/>
            <person name="Venter J.C."/>
            <person name="Strausberg R.L."/>
            <person name="Brenner S."/>
        </authorList>
    </citation>
    <scope>NUCLEOTIDE SEQUENCE [LARGE SCALE GENOMIC DNA]</scope>
</reference>
<dbReference type="GO" id="GO:0032483">
    <property type="term" value="P:regulation of Rab protein signal transduction"/>
    <property type="evidence" value="ECO:0007669"/>
    <property type="project" value="TreeGrafter"/>
</dbReference>